<accession>A0A256F5U0</accession>
<name>A0A256F5U0_9HYPH</name>
<dbReference type="Proteomes" id="UP000216345">
    <property type="component" value="Unassembled WGS sequence"/>
</dbReference>
<evidence type="ECO:0000313" key="2">
    <source>
        <dbReference type="Proteomes" id="UP000216345"/>
    </source>
</evidence>
<reference evidence="1 2" key="1">
    <citation type="submission" date="2017-07" db="EMBL/GenBank/DDBJ databases">
        <title>Phylogenetic study on the rhizospheric bacterium Ochrobactrum sp. A44.</title>
        <authorList>
            <person name="Krzyzanowska D.M."/>
            <person name="Ossowicki A."/>
            <person name="Rajewska M."/>
            <person name="Maciag T."/>
            <person name="Kaczynski Z."/>
            <person name="Czerwicka M."/>
            <person name="Jafra S."/>
        </authorList>
    </citation>
    <scope>NUCLEOTIDE SEQUENCE [LARGE SCALE GENOMIC DNA]</scope>
    <source>
        <strain evidence="1 2">PR17</strain>
    </source>
</reference>
<dbReference type="AlphaFoldDB" id="A0A256F5U0"/>
<evidence type="ECO:0000313" key="1">
    <source>
        <dbReference type="EMBL" id="OYR09791.1"/>
    </source>
</evidence>
<dbReference type="EMBL" id="NNRK01000034">
    <property type="protein sequence ID" value="OYR09791.1"/>
    <property type="molecule type" value="Genomic_DNA"/>
</dbReference>
<protein>
    <submittedName>
        <fullName evidence="1">Putative membrane protein</fullName>
    </submittedName>
</protein>
<gene>
    <name evidence="1" type="ORF">CEV32_2222</name>
</gene>
<sequence length="38" mass="4185">MHAIAVLFAQAPLIPFFALFLVIPAKDLGYLSALIRSR</sequence>
<keyword evidence="2" id="KW-1185">Reference proteome</keyword>
<proteinExistence type="predicted"/>
<organism evidence="1 2">
    <name type="scientific">Brucella rhizosphaerae</name>
    <dbReference type="NCBI Taxonomy" id="571254"/>
    <lineage>
        <taxon>Bacteria</taxon>
        <taxon>Pseudomonadati</taxon>
        <taxon>Pseudomonadota</taxon>
        <taxon>Alphaproteobacteria</taxon>
        <taxon>Hyphomicrobiales</taxon>
        <taxon>Brucellaceae</taxon>
        <taxon>Brucella/Ochrobactrum group</taxon>
        <taxon>Brucella</taxon>
    </lineage>
</organism>
<comment type="caution">
    <text evidence="1">The sequence shown here is derived from an EMBL/GenBank/DDBJ whole genome shotgun (WGS) entry which is preliminary data.</text>
</comment>